<evidence type="ECO:0000313" key="2">
    <source>
        <dbReference type="Proteomes" id="UP001143981"/>
    </source>
</evidence>
<protein>
    <submittedName>
        <fullName evidence="1">Uncharacterized protein</fullName>
    </submittedName>
</protein>
<dbReference type="Proteomes" id="UP001143981">
    <property type="component" value="Unassembled WGS sequence"/>
</dbReference>
<dbReference type="OrthoDB" id="5586351at2759"/>
<feature type="non-terminal residue" evidence="1">
    <location>
        <position position="361"/>
    </location>
</feature>
<evidence type="ECO:0000313" key="1">
    <source>
        <dbReference type="EMBL" id="KAJ1729725.1"/>
    </source>
</evidence>
<proteinExistence type="predicted"/>
<accession>A0A9W7YBH7</accession>
<dbReference type="EMBL" id="JANBOI010000562">
    <property type="protein sequence ID" value="KAJ1729725.1"/>
    <property type="molecule type" value="Genomic_DNA"/>
</dbReference>
<name>A0A9W7YBH7_9FUNG</name>
<reference evidence="1" key="1">
    <citation type="submission" date="2022-07" db="EMBL/GenBank/DDBJ databases">
        <title>Phylogenomic reconstructions and comparative analyses of Kickxellomycotina fungi.</title>
        <authorList>
            <person name="Reynolds N.K."/>
            <person name="Stajich J.E."/>
            <person name="Barry K."/>
            <person name="Grigoriev I.V."/>
            <person name="Crous P."/>
            <person name="Smith M.E."/>
        </authorList>
    </citation>
    <scope>NUCLEOTIDE SEQUENCE</scope>
    <source>
        <strain evidence="1">BCRC 34381</strain>
    </source>
</reference>
<dbReference type="AlphaFoldDB" id="A0A9W7YBH7"/>
<organism evidence="1 2">
    <name type="scientific">Coemansia biformis</name>
    <dbReference type="NCBI Taxonomy" id="1286918"/>
    <lineage>
        <taxon>Eukaryota</taxon>
        <taxon>Fungi</taxon>
        <taxon>Fungi incertae sedis</taxon>
        <taxon>Zoopagomycota</taxon>
        <taxon>Kickxellomycotina</taxon>
        <taxon>Kickxellomycetes</taxon>
        <taxon>Kickxellales</taxon>
        <taxon>Kickxellaceae</taxon>
        <taxon>Coemansia</taxon>
    </lineage>
</organism>
<keyword evidence="2" id="KW-1185">Reference proteome</keyword>
<comment type="caution">
    <text evidence="1">The sequence shown here is derived from an EMBL/GenBank/DDBJ whole genome shotgun (WGS) entry which is preliminary data.</text>
</comment>
<gene>
    <name evidence="1" type="ORF">LPJ61_003387</name>
</gene>
<sequence>MDSPAGAELRLAACQTVAEVERVLAGGTVDIATVLAAVPECVDAGGLARLVLHAGLTDAAAPQCIDRAVAIDERTRRTDWAVTWLAGLAPHVDGAARALLNARVLDRLVRAGGEYALADIIGMPSAELVSWLVDQEADLDALAVAADPELAEAWNEWWGEHLFDTPAGLLPRLVRAHPAWFADHVLLAAVFAVGAPCGGPHDAMAAFSALAANRGIDATSSGVAFSSRMLALVQSDPSVSALRDLAPEDVAALVVAGRSQARAALHLAQLGHVTDLPAIVAVQGNASAQERLLARATHAARQSRKPPLEVAATLQELYRLGLFADLAEDSVKREWLETQLRSCQFDNGRQLLAADPLFANS</sequence>